<dbReference type="GO" id="GO:0046491">
    <property type="term" value="P:L-methylmalonyl-CoA metabolic process"/>
    <property type="evidence" value="ECO:0007669"/>
    <property type="project" value="TreeGrafter"/>
</dbReference>
<dbReference type="GO" id="GO:0046872">
    <property type="term" value="F:metal ion binding"/>
    <property type="evidence" value="ECO:0007669"/>
    <property type="project" value="UniProtKB-KW"/>
</dbReference>
<gene>
    <name evidence="4" type="ORF">GPICK_14935</name>
</gene>
<reference evidence="4 5" key="1">
    <citation type="journal article" date="2015" name="Genome Announc.">
        <title>Complete Genome of Geobacter pickeringii G13T, a Metal-Reducing Isolate from Sedimentary Kaolin Deposits.</title>
        <authorList>
            <person name="Badalamenti J.P."/>
            <person name="Bond D.R."/>
        </authorList>
    </citation>
    <scope>NUCLEOTIDE SEQUENCE [LARGE SCALE GENOMIC DNA]</scope>
    <source>
        <strain evidence="4 5">G13</strain>
    </source>
</reference>
<evidence type="ECO:0000313" key="4">
    <source>
        <dbReference type="EMBL" id="AJE04483.1"/>
    </source>
</evidence>
<dbReference type="HOGENOM" id="CLU_046006_5_2_7"/>
<dbReference type="PANTHER" id="PTHR43048">
    <property type="entry name" value="METHYLMALONYL-COA EPIMERASE"/>
    <property type="match status" value="1"/>
</dbReference>
<dbReference type="InterPro" id="IPR037523">
    <property type="entry name" value="VOC_core"/>
</dbReference>
<dbReference type="Gene3D" id="3.10.180.10">
    <property type="entry name" value="2,3-Dihydroxybiphenyl 1,2-Dioxygenase, domain 1"/>
    <property type="match status" value="1"/>
</dbReference>
<dbReference type="PROSITE" id="PS51819">
    <property type="entry name" value="VOC"/>
    <property type="match status" value="1"/>
</dbReference>
<feature type="domain" description="VOC" evidence="3">
    <location>
        <begin position="4"/>
        <end position="132"/>
    </location>
</feature>
<dbReference type="SUPFAM" id="SSF54593">
    <property type="entry name" value="Glyoxalase/Bleomycin resistance protein/Dihydroxybiphenyl dioxygenase"/>
    <property type="match status" value="1"/>
</dbReference>
<dbReference type="OrthoDB" id="332982at2"/>
<dbReference type="Proteomes" id="UP000057609">
    <property type="component" value="Chromosome"/>
</dbReference>
<dbReference type="InterPro" id="IPR017515">
    <property type="entry name" value="MeMalonyl-CoA_epimerase"/>
</dbReference>
<proteinExistence type="inferred from homology"/>
<evidence type="ECO:0000256" key="1">
    <source>
        <dbReference type="ARBA" id="ARBA00009308"/>
    </source>
</evidence>
<keyword evidence="5" id="KW-1185">Reference proteome</keyword>
<dbReference type="NCBIfam" id="TIGR03081">
    <property type="entry name" value="metmalonyl_epim"/>
    <property type="match status" value="1"/>
</dbReference>
<protein>
    <submittedName>
        <fullName evidence="4">Methylmalonyl-CoA epimerase</fullName>
    </submittedName>
</protein>
<dbReference type="GO" id="GO:0004493">
    <property type="term" value="F:methylmalonyl-CoA epimerase activity"/>
    <property type="evidence" value="ECO:0007669"/>
    <property type="project" value="TreeGrafter"/>
</dbReference>
<dbReference type="KEGG" id="gpi:GPICK_14935"/>
<organism evidence="4 5">
    <name type="scientific">Geobacter pickeringii</name>
    <dbReference type="NCBI Taxonomy" id="345632"/>
    <lineage>
        <taxon>Bacteria</taxon>
        <taxon>Pseudomonadati</taxon>
        <taxon>Thermodesulfobacteriota</taxon>
        <taxon>Desulfuromonadia</taxon>
        <taxon>Geobacterales</taxon>
        <taxon>Geobacteraceae</taxon>
        <taxon>Geobacter</taxon>
    </lineage>
</organism>
<keyword evidence="2" id="KW-0479">Metal-binding</keyword>
<sequence length="134" mass="14262">MFTRINHIGIAVPSLAEAVPFYRDQLGMAFKGTEEVPEQKVTVAFLQIGESKIELLEPTSAESPIAKALEKNGPGIHHIAYQVEDIEAAIASLVAGGARMIDSVPRNGAHGARIAFVHPKSSHGVLTELCEGGH</sequence>
<accession>A0A0B5BCN3</accession>
<name>A0A0B5BCN3_9BACT</name>
<dbReference type="STRING" id="345632.GPICK_14935"/>
<dbReference type="Pfam" id="PF13669">
    <property type="entry name" value="Glyoxalase_4"/>
    <property type="match status" value="1"/>
</dbReference>
<evidence type="ECO:0000256" key="2">
    <source>
        <dbReference type="ARBA" id="ARBA00022723"/>
    </source>
</evidence>
<dbReference type="InterPro" id="IPR029068">
    <property type="entry name" value="Glyas_Bleomycin-R_OHBP_Dase"/>
</dbReference>
<dbReference type="EMBL" id="CP009788">
    <property type="protein sequence ID" value="AJE04483.1"/>
    <property type="molecule type" value="Genomic_DNA"/>
</dbReference>
<comment type="similarity">
    <text evidence="1">Belongs to the methylmalonyl-CoA epimerase family.</text>
</comment>
<dbReference type="CDD" id="cd07249">
    <property type="entry name" value="MMCE"/>
    <property type="match status" value="1"/>
</dbReference>
<dbReference type="AlphaFoldDB" id="A0A0B5BCN3"/>
<evidence type="ECO:0000313" key="5">
    <source>
        <dbReference type="Proteomes" id="UP000057609"/>
    </source>
</evidence>
<dbReference type="RefSeq" id="WP_039744531.1">
    <property type="nucleotide sequence ID" value="NZ_CP009788.1"/>
</dbReference>
<dbReference type="InterPro" id="IPR051785">
    <property type="entry name" value="MMCE/EMCE_epimerase"/>
</dbReference>
<evidence type="ECO:0000259" key="3">
    <source>
        <dbReference type="PROSITE" id="PS51819"/>
    </source>
</evidence>
<dbReference type="PANTHER" id="PTHR43048:SF3">
    <property type="entry name" value="METHYLMALONYL-COA EPIMERASE, MITOCHONDRIAL"/>
    <property type="match status" value="1"/>
</dbReference>